<keyword evidence="6 12" id="KW-0064">Aspartyl protease</keyword>
<dbReference type="PROSITE" id="PS00141">
    <property type="entry name" value="ASP_PROTEASE"/>
    <property type="match status" value="2"/>
</dbReference>
<keyword evidence="8" id="KW-0865">Zymogen</keyword>
<comment type="caution">
    <text evidence="15">The sequence shown here is derived from an EMBL/GenBank/DDBJ whole genome shotgun (WGS) entry which is preliminary data.</text>
</comment>
<dbReference type="InterPro" id="IPR033121">
    <property type="entry name" value="PEPTIDASE_A1"/>
</dbReference>
<keyword evidence="5 13" id="KW-0732">Signal</keyword>
<keyword evidence="4 12" id="KW-0645">Protease</keyword>
<feature type="chain" id="PRO_5042232904" description="rhizopuspepsin" evidence="13">
    <location>
        <begin position="20"/>
        <end position="598"/>
    </location>
</feature>
<dbReference type="InterPro" id="IPR001461">
    <property type="entry name" value="Aspartic_peptidase_A1"/>
</dbReference>
<reference evidence="15" key="1">
    <citation type="journal article" date="2020" name="Fungal Divers.">
        <title>Resolving the Mortierellaceae phylogeny through synthesis of multi-gene phylogenetics and phylogenomics.</title>
        <authorList>
            <person name="Vandepol N."/>
            <person name="Liber J."/>
            <person name="Desiro A."/>
            <person name="Na H."/>
            <person name="Kennedy M."/>
            <person name="Barry K."/>
            <person name="Grigoriev I.V."/>
            <person name="Miller A.N."/>
            <person name="O'Donnell K."/>
            <person name="Stajich J.E."/>
            <person name="Bonito G."/>
        </authorList>
    </citation>
    <scope>NUCLEOTIDE SEQUENCE</scope>
    <source>
        <strain evidence="15">NRRL 28262</strain>
    </source>
</reference>
<dbReference type="Proteomes" id="UP001194580">
    <property type="component" value="Unassembled WGS sequence"/>
</dbReference>
<dbReference type="AlphaFoldDB" id="A0AAD4DNR1"/>
<evidence type="ECO:0000256" key="3">
    <source>
        <dbReference type="ARBA" id="ARBA00013205"/>
    </source>
</evidence>
<dbReference type="InterPro" id="IPR001969">
    <property type="entry name" value="Aspartic_peptidase_AS"/>
</dbReference>
<feature type="active site" evidence="10">
    <location>
        <position position="279"/>
    </location>
</feature>
<name>A0AAD4DNR1_9FUNG</name>
<evidence type="ECO:0000256" key="10">
    <source>
        <dbReference type="PIRSR" id="PIRSR601461-1"/>
    </source>
</evidence>
<dbReference type="Gene3D" id="2.40.70.10">
    <property type="entry name" value="Acid Proteases"/>
    <property type="match status" value="2"/>
</dbReference>
<protein>
    <recommendedName>
        <fullName evidence="3">rhizopuspepsin</fullName>
        <ecNumber evidence="3">3.4.23.21</ecNumber>
    </recommendedName>
</protein>
<evidence type="ECO:0000256" key="6">
    <source>
        <dbReference type="ARBA" id="ARBA00022750"/>
    </source>
</evidence>
<feature type="domain" description="Peptidase A1" evidence="14">
    <location>
        <begin position="77"/>
        <end position="393"/>
    </location>
</feature>
<dbReference type="EMBL" id="JAAAIL010000019">
    <property type="protein sequence ID" value="KAG0281421.1"/>
    <property type="molecule type" value="Genomic_DNA"/>
</dbReference>
<sequence>MRITALVSLAAAVLAIADASPLKFSPKHGHAVPLTRNPNYKHNTQAQISRMNIRYGNIRAATNGTVPLVNVQHDIEYYGTVAVGTPAQNVKLDFDTGSSDIWFPSSTCTTTACKKHVRFNSAASSTFQKDGRKWNIGYGDGSTASGILGSDYVNVGGVKVRQTIGLATAESSSFGTSPEDGLFGLGFNTIESVAGVKTFLDNAIAANLLAQPVVSVFLPSYRRNGGVGGEYLFGGINSAHYSGSLTYINVSQKGYWQIPMSDITYNGASLGQAAEGIVDTGTTLVIIGTAAAKAVHQNIAGSVFTPATRTQSAYWSVPCSLQSSTDNVGFKLGGQIFNIPVADVAFEDLGDGSGLCYSGIQGGQDDLWILGDVFIKNNYCVFDQGATARIGIAPAKCHIDYDDVSKTSGVLGSDMVTVGCDQSHRIFGLSTSESTQFGDSPGDALFDLNFKPNESVPDFETFLVSVWLPSVCGNSGIEGDYLFDRLFNQATGKSPCQTSLSRTPLSDRLLRDHWYGSSIAAINAAISMVIHNKIPSATHNTLGRGGHRTVPCSIRSSNESIGFKLGKKAFHIAYTDLAYSALTNDPEVLFGDLGMLKL</sequence>
<evidence type="ECO:0000313" key="16">
    <source>
        <dbReference type="Proteomes" id="UP001194580"/>
    </source>
</evidence>
<organism evidence="15 16">
    <name type="scientific">Linnemannia exigua</name>
    <dbReference type="NCBI Taxonomy" id="604196"/>
    <lineage>
        <taxon>Eukaryota</taxon>
        <taxon>Fungi</taxon>
        <taxon>Fungi incertae sedis</taxon>
        <taxon>Mucoromycota</taxon>
        <taxon>Mortierellomycotina</taxon>
        <taxon>Mortierellomycetes</taxon>
        <taxon>Mortierellales</taxon>
        <taxon>Mortierellaceae</taxon>
        <taxon>Linnemannia</taxon>
    </lineage>
</organism>
<comment type="similarity">
    <text evidence="2 12">Belongs to the peptidase A1 family.</text>
</comment>
<gene>
    <name evidence="15" type="ORF">BGZ95_003821</name>
</gene>
<feature type="disulfide bond" evidence="11">
    <location>
        <begin position="108"/>
        <end position="113"/>
    </location>
</feature>
<dbReference type="Pfam" id="PF00026">
    <property type="entry name" value="Asp"/>
    <property type="match status" value="1"/>
</dbReference>
<evidence type="ECO:0000256" key="9">
    <source>
        <dbReference type="ARBA" id="ARBA00023157"/>
    </source>
</evidence>
<dbReference type="GO" id="GO:0006508">
    <property type="term" value="P:proteolysis"/>
    <property type="evidence" value="ECO:0007669"/>
    <property type="project" value="UniProtKB-KW"/>
</dbReference>
<dbReference type="GO" id="GO:0004190">
    <property type="term" value="F:aspartic-type endopeptidase activity"/>
    <property type="evidence" value="ECO:0007669"/>
    <property type="project" value="UniProtKB-KW"/>
</dbReference>
<dbReference type="FunFam" id="2.40.70.10:FF:000115">
    <property type="entry name" value="Lysosomal aspartic protease"/>
    <property type="match status" value="1"/>
</dbReference>
<evidence type="ECO:0000256" key="1">
    <source>
        <dbReference type="ARBA" id="ARBA00001130"/>
    </source>
</evidence>
<dbReference type="PANTHER" id="PTHR47966">
    <property type="entry name" value="BETA-SITE APP-CLEAVING ENZYME, ISOFORM A-RELATED"/>
    <property type="match status" value="1"/>
</dbReference>
<feature type="active site" evidence="10">
    <location>
        <position position="95"/>
    </location>
</feature>
<dbReference type="SUPFAM" id="SSF50630">
    <property type="entry name" value="Acid proteases"/>
    <property type="match status" value="2"/>
</dbReference>
<evidence type="ECO:0000256" key="11">
    <source>
        <dbReference type="PIRSR" id="PIRSR601461-2"/>
    </source>
</evidence>
<evidence type="ECO:0000313" key="15">
    <source>
        <dbReference type="EMBL" id="KAG0281421.1"/>
    </source>
</evidence>
<evidence type="ECO:0000256" key="13">
    <source>
        <dbReference type="SAM" id="SignalP"/>
    </source>
</evidence>
<dbReference type="PRINTS" id="PR00792">
    <property type="entry name" value="PEPSIN"/>
</dbReference>
<evidence type="ECO:0000256" key="5">
    <source>
        <dbReference type="ARBA" id="ARBA00022729"/>
    </source>
</evidence>
<evidence type="ECO:0000256" key="7">
    <source>
        <dbReference type="ARBA" id="ARBA00022801"/>
    </source>
</evidence>
<evidence type="ECO:0000256" key="12">
    <source>
        <dbReference type="RuleBase" id="RU000454"/>
    </source>
</evidence>
<evidence type="ECO:0000256" key="4">
    <source>
        <dbReference type="ARBA" id="ARBA00022670"/>
    </source>
</evidence>
<comment type="catalytic activity">
    <reaction evidence="1">
        <text>Hydrolysis of proteins with broad specificity similar to that of pepsin A, preferring hydrophobic residues at P1 and P1'. Clots milk and activates trypsinogen. Does not cleave 4-Gln-|-His-5, but does cleave 10-His-|-Leu-11 and 12-Val-|-Glu-13 in B chain of insulin.</text>
        <dbReference type="EC" id="3.4.23.21"/>
    </reaction>
</comment>
<keyword evidence="7 12" id="KW-0378">Hydrolase</keyword>
<dbReference type="InterPro" id="IPR021109">
    <property type="entry name" value="Peptidase_aspartic_dom_sf"/>
</dbReference>
<feature type="signal peptide" evidence="13">
    <location>
        <begin position="1"/>
        <end position="19"/>
    </location>
</feature>
<keyword evidence="9 11" id="KW-1015">Disulfide bond</keyword>
<dbReference type="PROSITE" id="PS51767">
    <property type="entry name" value="PEPTIDASE_A1"/>
    <property type="match status" value="1"/>
</dbReference>
<keyword evidence="16" id="KW-1185">Reference proteome</keyword>
<evidence type="ECO:0000256" key="2">
    <source>
        <dbReference type="ARBA" id="ARBA00007447"/>
    </source>
</evidence>
<dbReference type="PANTHER" id="PTHR47966:SF1">
    <property type="entry name" value="ASPARTYL PROTEINASE"/>
    <property type="match status" value="1"/>
</dbReference>
<feature type="disulfide bond" evidence="11">
    <location>
        <begin position="319"/>
        <end position="356"/>
    </location>
</feature>
<proteinExistence type="inferred from homology"/>
<accession>A0AAD4DNR1</accession>
<dbReference type="EC" id="3.4.23.21" evidence="3"/>
<evidence type="ECO:0000259" key="14">
    <source>
        <dbReference type="PROSITE" id="PS51767"/>
    </source>
</evidence>
<evidence type="ECO:0000256" key="8">
    <source>
        <dbReference type="ARBA" id="ARBA00023145"/>
    </source>
</evidence>